<name>A0A5K7Z223_9BACT</name>
<organism evidence="7 8">
    <name type="scientific">Desulfosarcina widdelii</name>
    <dbReference type="NCBI Taxonomy" id="947919"/>
    <lineage>
        <taxon>Bacteria</taxon>
        <taxon>Pseudomonadati</taxon>
        <taxon>Thermodesulfobacteriota</taxon>
        <taxon>Desulfobacteria</taxon>
        <taxon>Desulfobacterales</taxon>
        <taxon>Desulfosarcinaceae</taxon>
        <taxon>Desulfosarcina</taxon>
    </lineage>
</organism>
<comment type="function">
    <text evidence="6">Bidirectionally degrades single-stranded DNA into large acid-insoluble oligonucleotides, which are then degraded further into small acid-soluble oligonucleotides.</text>
</comment>
<dbReference type="NCBIfam" id="NF002140">
    <property type="entry name" value="PRK00977.1-4"/>
    <property type="match status" value="1"/>
</dbReference>
<evidence type="ECO:0000256" key="2">
    <source>
        <dbReference type="ARBA" id="ARBA00022490"/>
    </source>
</evidence>
<keyword evidence="3 6" id="KW-0540">Nuclease</keyword>
<proteinExistence type="inferred from homology"/>
<dbReference type="EMBL" id="AP021875">
    <property type="protein sequence ID" value="BBO73561.1"/>
    <property type="molecule type" value="Genomic_DNA"/>
</dbReference>
<dbReference type="PIRSF" id="PIRSF006488">
    <property type="entry name" value="Exonuc_VII_S"/>
    <property type="match status" value="1"/>
</dbReference>
<comment type="catalytic activity">
    <reaction evidence="6">
        <text>Exonucleolytic cleavage in either 5'- to 3'- or 3'- to 5'-direction to yield nucleoside 5'-phosphates.</text>
        <dbReference type="EC" id="3.1.11.6"/>
    </reaction>
</comment>
<dbReference type="PANTHER" id="PTHR34137:SF1">
    <property type="entry name" value="EXODEOXYRIBONUCLEASE 7 SMALL SUBUNIT"/>
    <property type="match status" value="1"/>
</dbReference>
<evidence type="ECO:0000313" key="8">
    <source>
        <dbReference type="Proteomes" id="UP000427769"/>
    </source>
</evidence>
<dbReference type="GO" id="GO:0005829">
    <property type="term" value="C:cytosol"/>
    <property type="evidence" value="ECO:0007669"/>
    <property type="project" value="TreeGrafter"/>
</dbReference>
<dbReference type="OrthoDB" id="5523157at2"/>
<evidence type="ECO:0000256" key="1">
    <source>
        <dbReference type="ARBA" id="ARBA00009998"/>
    </source>
</evidence>
<evidence type="ECO:0000256" key="5">
    <source>
        <dbReference type="ARBA" id="ARBA00022839"/>
    </source>
</evidence>
<comment type="subunit">
    <text evidence="6">Heterooligomer composed of large and small subunits.</text>
</comment>
<dbReference type="EC" id="3.1.11.6" evidence="6"/>
<dbReference type="GO" id="GO:0006308">
    <property type="term" value="P:DNA catabolic process"/>
    <property type="evidence" value="ECO:0007669"/>
    <property type="project" value="UniProtKB-UniRule"/>
</dbReference>
<reference evidence="7 8" key="1">
    <citation type="submission" date="2019-11" db="EMBL/GenBank/DDBJ databases">
        <title>Comparative genomics of hydrocarbon-degrading Desulfosarcina strains.</title>
        <authorList>
            <person name="Watanabe M."/>
            <person name="Kojima H."/>
            <person name="Fukui M."/>
        </authorList>
    </citation>
    <scope>NUCLEOTIDE SEQUENCE [LARGE SCALE GENOMIC DNA]</scope>
    <source>
        <strain evidence="7 8">PP31</strain>
    </source>
</reference>
<keyword evidence="5 6" id="KW-0269">Exonuclease</keyword>
<accession>A0A5K7Z223</accession>
<evidence type="ECO:0000256" key="4">
    <source>
        <dbReference type="ARBA" id="ARBA00022801"/>
    </source>
</evidence>
<evidence type="ECO:0000256" key="3">
    <source>
        <dbReference type="ARBA" id="ARBA00022722"/>
    </source>
</evidence>
<dbReference type="PANTHER" id="PTHR34137">
    <property type="entry name" value="EXODEOXYRIBONUCLEASE 7 SMALL SUBUNIT"/>
    <property type="match status" value="1"/>
</dbReference>
<sequence>MAKKAPPSFEKAVDELEKIVKSLESGDLPLEKALEKFEAGIKLSRYCSEKLDDAEKRVTLLMADENGETIEKSFDVESE</sequence>
<evidence type="ECO:0000256" key="6">
    <source>
        <dbReference type="HAMAP-Rule" id="MF_00337"/>
    </source>
</evidence>
<dbReference type="KEGG" id="dwd:DSCW_09780"/>
<dbReference type="NCBIfam" id="TIGR01280">
    <property type="entry name" value="xseB"/>
    <property type="match status" value="1"/>
</dbReference>
<evidence type="ECO:0000313" key="7">
    <source>
        <dbReference type="EMBL" id="BBO73561.1"/>
    </source>
</evidence>
<dbReference type="InterPro" id="IPR037004">
    <property type="entry name" value="Exonuc_VII_ssu_sf"/>
</dbReference>
<dbReference type="Proteomes" id="UP000427769">
    <property type="component" value="Chromosome"/>
</dbReference>
<keyword evidence="8" id="KW-1185">Reference proteome</keyword>
<comment type="similarity">
    <text evidence="1 6">Belongs to the XseB family.</text>
</comment>
<dbReference type="AlphaFoldDB" id="A0A5K7Z223"/>
<keyword evidence="4 6" id="KW-0378">Hydrolase</keyword>
<dbReference type="Gene3D" id="1.10.287.1040">
    <property type="entry name" value="Exonuclease VII, small subunit"/>
    <property type="match status" value="1"/>
</dbReference>
<comment type="subcellular location">
    <subcellularLocation>
        <location evidence="6">Cytoplasm</location>
    </subcellularLocation>
</comment>
<dbReference type="InterPro" id="IPR003761">
    <property type="entry name" value="Exonuc_VII_S"/>
</dbReference>
<dbReference type="HAMAP" id="MF_00337">
    <property type="entry name" value="Exonuc_7_S"/>
    <property type="match status" value="1"/>
</dbReference>
<dbReference type="Pfam" id="PF02609">
    <property type="entry name" value="Exonuc_VII_S"/>
    <property type="match status" value="1"/>
</dbReference>
<gene>
    <name evidence="6 7" type="primary">xseB</name>
    <name evidence="7" type="ORF">DSCW_09780</name>
</gene>
<protein>
    <recommendedName>
        <fullName evidence="6">Exodeoxyribonuclease 7 small subunit</fullName>
        <ecNumber evidence="6">3.1.11.6</ecNumber>
    </recommendedName>
    <alternativeName>
        <fullName evidence="6">Exodeoxyribonuclease VII small subunit</fullName>
        <shortName evidence="6">Exonuclease VII small subunit</shortName>
    </alternativeName>
</protein>
<dbReference type="GO" id="GO:0009318">
    <property type="term" value="C:exodeoxyribonuclease VII complex"/>
    <property type="evidence" value="ECO:0007669"/>
    <property type="project" value="UniProtKB-UniRule"/>
</dbReference>
<dbReference type="GO" id="GO:0008855">
    <property type="term" value="F:exodeoxyribonuclease VII activity"/>
    <property type="evidence" value="ECO:0007669"/>
    <property type="project" value="UniProtKB-UniRule"/>
</dbReference>
<keyword evidence="2 6" id="KW-0963">Cytoplasm</keyword>
<dbReference type="SUPFAM" id="SSF116842">
    <property type="entry name" value="XseB-like"/>
    <property type="match status" value="1"/>
</dbReference>